<feature type="chain" id="PRO_5035901080" evidence="1">
    <location>
        <begin position="24"/>
        <end position="198"/>
    </location>
</feature>
<accession>A0A8R2GAC7</accession>
<evidence type="ECO:0000256" key="1">
    <source>
        <dbReference type="SAM" id="SignalP"/>
    </source>
</evidence>
<dbReference type="AlphaFoldDB" id="A0A8R2GAC7"/>
<dbReference type="OrthoDB" id="8180611at2759"/>
<name>A0A8R2GAC7_BOMMO</name>
<protein>
    <submittedName>
        <fullName evidence="2">Uncharacterized protein</fullName>
    </submittedName>
</protein>
<organism evidence="2 3">
    <name type="scientific">Bombyx mori</name>
    <name type="common">Silk moth</name>
    <dbReference type="NCBI Taxonomy" id="7091"/>
    <lineage>
        <taxon>Eukaryota</taxon>
        <taxon>Metazoa</taxon>
        <taxon>Ecdysozoa</taxon>
        <taxon>Arthropoda</taxon>
        <taxon>Hexapoda</taxon>
        <taxon>Insecta</taxon>
        <taxon>Pterygota</taxon>
        <taxon>Neoptera</taxon>
        <taxon>Endopterygota</taxon>
        <taxon>Lepidoptera</taxon>
        <taxon>Glossata</taxon>
        <taxon>Ditrysia</taxon>
        <taxon>Bombycoidea</taxon>
        <taxon>Bombycidae</taxon>
        <taxon>Bombycinae</taxon>
        <taxon>Bombyx</taxon>
    </lineage>
</organism>
<evidence type="ECO:0000313" key="2">
    <source>
        <dbReference type="EnsemblMetazoa" id="XP_012545345.1"/>
    </source>
</evidence>
<dbReference type="InterPro" id="IPR006631">
    <property type="entry name" value="DM4_12"/>
</dbReference>
<keyword evidence="3" id="KW-1185">Reference proteome</keyword>
<sequence length="198" mass="22369">MIVKKNLRLIFIVLLSILAKGLCSVNQCPNIKNPLGSIRKRRHLTFPDGSTVSMTTSVVKTFMTHVPSGWFMSVEADVVYHLPDAKVILAHNRKKLHHRQKREFWETLQGALDSRNMNGKACVVRSICEAKTHLAPPGKSLVHDILRAVFTAPLHDEEFHKEVGIAYTELSDPDICSQANDCTFSFLDFVLELNKFKT</sequence>
<dbReference type="Pfam" id="PF07841">
    <property type="entry name" value="DM4_12"/>
    <property type="match status" value="1"/>
</dbReference>
<dbReference type="EnsemblMetazoa" id="XM_012689891.3">
    <property type="protein sequence ID" value="XP_012545345.1"/>
    <property type="gene ID" value="LOC105841553"/>
</dbReference>
<keyword evidence="1" id="KW-0732">Signal</keyword>
<evidence type="ECO:0000313" key="3">
    <source>
        <dbReference type="Proteomes" id="UP000005204"/>
    </source>
</evidence>
<feature type="signal peptide" evidence="1">
    <location>
        <begin position="1"/>
        <end position="23"/>
    </location>
</feature>
<reference evidence="2" key="2">
    <citation type="submission" date="2022-06" db="UniProtKB">
        <authorList>
            <consortium name="EnsemblMetazoa"/>
        </authorList>
    </citation>
    <scope>IDENTIFICATION</scope>
    <source>
        <strain evidence="2">p50T (Dazao)</strain>
    </source>
</reference>
<dbReference type="Proteomes" id="UP000005204">
    <property type="component" value="Unassembled WGS sequence"/>
</dbReference>
<dbReference type="PANTHER" id="PTHR21253">
    <property type="entry name" value="F-BOX ONLY PROTEIN 11-RELATED"/>
    <property type="match status" value="1"/>
</dbReference>
<dbReference type="SMART" id="SM00718">
    <property type="entry name" value="DM4_12"/>
    <property type="match status" value="1"/>
</dbReference>
<proteinExistence type="predicted"/>
<dbReference type="PANTHER" id="PTHR21253:SF0">
    <property type="entry name" value="F-BOX ONLY PROTEIN 11-RELATED"/>
    <property type="match status" value="1"/>
</dbReference>
<reference evidence="3" key="1">
    <citation type="journal article" date="2008" name="Insect Biochem. Mol. Biol.">
        <title>The genome of a lepidopteran model insect, the silkworm Bombyx mori.</title>
        <authorList>
            <consortium name="International Silkworm Genome Consortium"/>
        </authorList>
    </citation>
    <scope>NUCLEOTIDE SEQUENCE [LARGE SCALE GENOMIC DNA]</scope>
    <source>
        <strain evidence="3">p50T</strain>
    </source>
</reference>